<evidence type="ECO:0000256" key="2">
    <source>
        <dbReference type="ARBA" id="ARBA00022692"/>
    </source>
</evidence>
<dbReference type="InterPro" id="IPR051856">
    <property type="entry name" value="CSR-E3_Ligase_Protein"/>
</dbReference>
<dbReference type="AlphaFoldDB" id="A0A6J2T2P6"/>
<feature type="transmembrane region" description="Helical" evidence="6">
    <location>
        <begin position="467"/>
        <end position="487"/>
    </location>
</feature>
<gene>
    <name evidence="9" type="primary">LOC115620452</name>
</gene>
<keyword evidence="2 6" id="KW-0812">Transmembrane</keyword>
<dbReference type="Proteomes" id="UP000504634">
    <property type="component" value="Unplaced"/>
</dbReference>
<protein>
    <submittedName>
        <fullName evidence="9">Protein sneaky</fullName>
    </submittedName>
</protein>
<evidence type="ECO:0000256" key="1">
    <source>
        <dbReference type="ARBA" id="ARBA00004141"/>
    </source>
</evidence>
<evidence type="ECO:0000313" key="8">
    <source>
        <dbReference type="Proteomes" id="UP000504634"/>
    </source>
</evidence>
<dbReference type="CTD" id="39492"/>
<keyword evidence="3 6" id="KW-1133">Transmembrane helix</keyword>
<organism evidence="8 9">
    <name type="scientific">Drosophila lebanonensis</name>
    <name type="common">Fruit fly</name>
    <name type="synonym">Scaptodrosophila lebanonensis</name>
    <dbReference type="NCBI Taxonomy" id="7225"/>
    <lineage>
        <taxon>Eukaryota</taxon>
        <taxon>Metazoa</taxon>
        <taxon>Ecdysozoa</taxon>
        <taxon>Arthropoda</taxon>
        <taxon>Hexapoda</taxon>
        <taxon>Insecta</taxon>
        <taxon>Pterygota</taxon>
        <taxon>Neoptera</taxon>
        <taxon>Endopterygota</taxon>
        <taxon>Diptera</taxon>
        <taxon>Brachycera</taxon>
        <taxon>Muscomorpha</taxon>
        <taxon>Ephydroidea</taxon>
        <taxon>Drosophilidae</taxon>
        <taxon>Scaptodrosophila</taxon>
    </lineage>
</organism>
<evidence type="ECO:0000256" key="4">
    <source>
        <dbReference type="ARBA" id="ARBA00023136"/>
    </source>
</evidence>
<feature type="transmembrane region" description="Helical" evidence="6">
    <location>
        <begin position="371"/>
        <end position="396"/>
    </location>
</feature>
<feature type="transmembrane region" description="Helical" evidence="6">
    <location>
        <begin position="68"/>
        <end position="88"/>
    </location>
</feature>
<name>A0A6J2T2P6_DROLE</name>
<reference evidence="9" key="1">
    <citation type="submission" date="2025-08" db="UniProtKB">
        <authorList>
            <consortium name="RefSeq"/>
        </authorList>
    </citation>
    <scope>IDENTIFICATION</scope>
    <source>
        <strain evidence="9">11010-0011.00</strain>
        <tissue evidence="9">Whole body</tissue>
    </source>
</reference>
<keyword evidence="8" id="KW-1185">Reference proteome</keyword>
<dbReference type="Pfam" id="PF07782">
    <property type="entry name" value="DC_STAMP"/>
    <property type="match status" value="1"/>
</dbReference>
<keyword evidence="4 6" id="KW-0472">Membrane</keyword>
<feature type="region of interest" description="Disordered" evidence="5">
    <location>
        <begin position="699"/>
        <end position="718"/>
    </location>
</feature>
<dbReference type="GeneID" id="115620452"/>
<proteinExistence type="predicted"/>
<feature type="domain" description="Dendritic cell-specific transmembrane protein-like" evidence="7">
    <location>
        <begin position="404"/>
        <end position="595"/>
    </location>
</feature>
<accession>A0A6J2T2P6</accession>
<evidence type="ECO:0000259" key="7">
    <source>
        <dbReference type="Pfam" id="PF07782"/>
    </source>
</evidence>
<dbReference type="PANTHER" id="PTHR21041">
    <property type="entry name" value="DENDRITIC CELL-SPECIFIC TRANSMEMBRANE PROTEIN"/>
    <property type="match status" value="1"/>
</dbReference>
<evidence type="ECO:0000256" key="6">
    <source>
        <dbReference type="SAM" id="Phobius"/>
    </source>
</evidence>
<comment type="subcellular location">
    <subcellularLocation>
        <location evidence="1">Membrane</location>
        <topology evidence="1">Multi-pass membrane protein</topology>
    </subcellularLocation>
</comment>
<dbReference type="PANTHER" id="PTHR21041:SF17">
    <property type="entry name" value="E3 UBIQUITIN-PROTEIN LIGASE DCST1"/>
    <property type="match status" value="1"/>
</dbReference>
<dbReference type="OrthoDB" id="5985669at2759"/>
<evidence type="ECO:0000313" key="9">
    <source>
        <dbReference type="RefSeq" id="XP_030369543.1"/>
    </source>
</evidence>
<dbReference type="RefSeq" id="XP_030369543.1">
    <property type="nucleotide sequence ID" value="XM_030513683.1"/>
</dbReference>
<dbReference type="GO" id="GO:0016020">
    <property type="term" value="C:membrane"/>
    <property type="evidence" value="ECO:0007669"/>
    <property type="project" value="UniProtKB-SubCell"/>
</dbReference>
<evidence type="ECO:0000256" key="3">
    <source>
        <dbReference type="ARBA" id="ARBA00022989"/>
    </source>
</evidence>
<evidence type="ECO:0000256" key="5">
    <source>
        <dbReference type="SAM" id="MobiDB-lite"/>
    </source>
</evidence>
<sequence length="718" mass="83456">MFHFLTKFTRTLLARSGSGRQIYCLLYGRDNDDNQIKVVRYVCSFLLGLFLAYLLWELVALNFNLTRFFANVPIFGVFIVLNGLAFAVSRNVRSITLLIFVALVGKSGRSYLRAIAFAFVISGPIDNLSTNAGEAARVFACTTVLTYNLTKTRFDLMAKPFTNTLQHMKGDIAEIQMTFKELEDILADLEYGVEHANIEDDKFGANDTLALFRDYRERRGTNTTKSEVPTAADIQEKFVRNMRNRCKHQLRSGHRVCQELFKQGYRKCTTNFPDFVATAICWPYRVDIICKLNIFGNPDKVCDASQVVPKDFGQTYVDMVQTERELYDNSSDIEITYNMQNSTAQEHLRTAQQSSDEFTEDFNRRKRIFDAIMLIIEKVLCLFLFRVICASIRYFLLYRSNIDFDNFYITDYFKHVDGRRKDLGKRSILPLRSYEKSHFVDVDNLCSRTSEESSTVVYHLLQLSLEIITAGLFVLLDRVVVNLLGIIHRRSLINYHQEGEHEVRFHINGTGIMARLLRTTMKNFNIHERVSTSLSNKECLPVAHVLPSSFYTRLLLLYLAIILLIYQSTTFLRLRRVICSYFYYKREKQRILFLYNRMLRERHSNFEIIRKKAEQNLATQRVQDNFNICLRLRLRYPELFGCLYAFKCAKRKCLICEALEDHIFVVCPNCGLPYCHECSLELNSTCISCEHTMKSESVYSKAKESGSSSDVYSYRKDK</sequence>
<dbReference type="InterPro" id="IPR012858">
    <property type="entry name" value="DC_STAMP-like"/>
</dbReference>
<feature type="transmembrane region" description="Helical" evidence="6">
    <location>
        <begin position="554"/>
        <end position="574"/>
    </location>
</feature>
<feature type="transmembrane region" description="Helical" evidence="6">
    <location>
        <begin position="38"/>
        <end position="56"/>
    </location>
</feature>